<evidence type="ECO:0000256" key="1">
    <source>
        <dbReference type="ARBA" id="ARBA00007527"/>
    </source>
</evidence>
<evidence type="ECO:0000256" key="3">
    <source>
        <dbReference type="SAM" id="SignalP"/>
    </source>
</evidence>
<dbReference type="VEuPathDB" id="VectorBase:LOC119164417"/>
<dbReference type="GO" id="GO:0006309">
    <property type="term" value="P:apoptotic DNA fragmentation"/>
    <property type="evidence" value="ECO:0007669"/>
    <property type="project" value="TreeGrafter"/>
</dbReference>
<dbReference type="PANTHER" id="PTHR10858:SF23">
    <property type="entry name" value="DEOXYRIBONUCLEASE II"/>
    <property type="match status" value="1"/>
</dbReference>
<dbReference type="GO" id="GO:0004531">
    <property type="term" value="F:deoxyribonuclease II activity"/>
    <property type="evidence" value="ECO:0007669"/>
    <property type="project" value="InterPro"/>
</dbReference>
<dbReference type="AlphaFoldDB" id="A0A6G5A8G5"/>
<dbReference type="Pfam" id="PF03265">
    <property type="entry name" value="DNase_II"/>
    <property type="match status" value="1"/>
</dbReference>
<accession>A0A6G5A8G5</accession>
<dbReference type="PANTHER" id="PTHR10858">
    <property type="entry name" value="DEOXYRIBONUCLEASE II"/>
    <property type="match status" value="1"/>
</dbReference>
<dbReference type="CDD" id="cd09120">
    <property type="entry name" value="PLDc_DNaseII_1"/>
    <property type="match status" value="1"/>
</dbReference>
<keyword evidence="2" id="KW-0378">Hydrolase</keyword>
<feature type="signal peptide" evidence="3">
    <location>
        <begin position="1"/>
        <end position="25"/>
    </location>
</feature>
<proteinExistence type="inferred from homology"/>
<reference evidence="4" key="1">
    <citation type="submission" date="2020-03" db="EMBL/GenBank/DDBJ databases">
        <title>A transcriptome and proteome of the tick Rhipicephalus microplus shaped by the genetic composition of its hosts and developmental stage.</title>
        <authorList>
            <person name="Garcia G.R."/>
            <person name="Ribeiro J.M.C."/>
            <person name="Maruyama S.R."/>
            <person name="Gardinasse L.G."/>
            <person name="Nelson K."/>
            <person name="Ferreira B.R."/>
            <person name="Andrade T.G."/>
            <person name="Santos I.K.F.M."/>
        </authorList>
    </citation>
    <scope>NUCLEOTIDE SEQUENCE</scope>
    <source>
        <strain evidence="4">NSGR</strain>
        <tissue evidence="4">Salivary glands</tissue>
    </source>
</reference>
<name>A0A6G5A8G5_RHIMP</name>
<evidence type="ECO:0000256" key="2">
    <source>
        <dbReference type="ARBA" id="ARBA00022801"/>
    </source>
</evidence>
<feature type="chain" id="PRO_5026084013" evidence="3">
    <location>
        <begin position="26"/>
        <end position="367"/>
    </location>
</feature>
<organism evidence="4">
    <name type="scientific">Rhipicephalus microplus</name>
    <name type="common">Cattle tick</name>
    <name type="synonym">Boophilus microplus</name>
    <dbReference type="NCBI Taxonomy" id="6941"/>
    <lineage>
        <taxon>Eukaryota</taxon>
        <taxon>Metazoa</taxon>
        <taxon>Ecdysozoa</taxon>
        <taxon>Arthropoda</taxon>
        <taxon>Chelicerata</taxon>
        <taxon>Arachnida</taxon>
        <taxon>Acari</taxon>
        <taxon>Parasitiformes</taxon>
        <taxon>Ixodida</taxon>
        <taxon>Ixodoidea</taxon>
        <taxon>Ixodidae</taxon>
        <taxon>Rhipicephalinae</taxon>
        <taxon>Rhipicephalus</taxon>
        <taxon>Boophilus</taxon>
    </lineage>
</organism>
<dbReference type="EMBL" id="GIKN01004250">
    <property type="protein sequence ID" value="NIE46523.1"/>
    <property type="molecule type" value="Transcribed_RNA"/>
</dbReference>
<sequence length="367" mass="42053">MTSVPTTGLLCSLLLYICNTAFVMGRVSCKNSMGRPVDWFVIYKLPKTKNSIYNYRPLFGEEMAYYGSDSKGGMWKLLSSSINKTIGNPIYYTLEPMYKEKSSVAYLTYNDQVPHDFHGERKGHSKGVLMAANDKGGSLVWLQHSVPRFVQSIHKGYVYPPNGRENGQLFLCLSIPLKFVDIIAYHLQVQAANVYQRNPLEWAKRFFVFWTLLEKIYVTRRLPLRMDYLFTQRGRLVLAIAKPPKWPRDIYTDELKDTMNDSIVVQSWTNGNGGVQDKFCRSKYQVTDVKEVLIHTANGKLTFSSREDHSKWSVTRTKNVFCFSSLNRMKSQAARGGEITCLFEVRTAILFKNTIGERTKCTADKGE</sequence>
<evidence type="ECO:0000313" key="4">
    <source>
        <dbReference type="EMBL" id="NIE46523.1"/>
    </source>
</evidence>
<dbReference type="OrthoDB" id="10261598at2759"/>
<protein>
    <submittedName>
        <fullName evidence="4">Putative deoxyribonuclease ii</fullName>
    </submittedName>
</protein>
<dbReference type="InterPro" id="IPR004947">
    <property type="entry name" value="DNase_II"/>
</dbReference>
<keyword evidence="3" id="KW-0732">Signal</keyword>
<comment type="similarity">
    <text evidence="1">Belongs to the DNase II family.</text>
</comment>